<protein>
    <submittedName>
        <fullName evidence="2">Uncharacterized protein</fullName>
    </submittedName>
</protein>
<dbReference type="EMBL" id="JAKIKT010000012">
    <property type="protein sequence ID" value="MCL2916246.1"/>
    <property type="molecule type" value="Genomic_DNA"/>
</dbReference>
<keyword evidence="1" id="KW-0812">Transmembrane</keyword>
<feature type="transmembrane region" description="Helical" evidence="1">
    <location>
        <begin position="12"/>
        <end position="31"/>
    </location>
</feature>
<comment type="caution">
    <text evidence="2">The sequence shown here is derived from an EMBL/GenBank/DDBJ whole genome shotgun (WGS) entry which is preliminary data.</text>
</comment>
<evidence type="ECO:0000313" key="2">
    <source>
        <dbReference type="EMBL" id="MCL2916246.1"/>
    </source>
</evidence>
<feature type="transmembrane region" description="Helical" evidence="1">
    <location>
        <begin position="149"/>
        <end position="172"/>
    </location>
</feature>
<dbReference type="Proteomes" id="UP001202831">
    <property type="component" value="Unassembled WGS sequence"/>
</dbReference>
<keyword evidence="1" id="KW-0472">Membrane</keyword>
<evidence type="ECO:0000313" key="3">
    <source>
        <dbReference type="Proteomes" id="UP001202831"/>
    </source>
</evidence>
<keyword evidence="1" id="KW-1133">Transmembrane helix</keyword>
<proteinExistence type="predicted"/>
<evidence type="ECO:0000256" key="1">
    <source>
        <dbReference type="SAM" id="Phobius"/>
    </source>
</evidence>
<name>A0ABT0NEG4_9GAMM</name>
<feature type="transmembrane region" description="Helical" evidence="1">
    <location>
        <begin position="229"/>
        <end position="247"/>
    </location>
</feature>
<feature type="transmembrane region" description="Helical" evidence="1">
    <location>
        <begin position="69"/>
        <end position="90"/>
    </location>
</feature>
<feature type="transmembrane region" description="Helical" evidence="1">
    <location>
        <begin position="111"/>
        <end position="129"/>
    </location>
</feature>
<keyword evidence="3" id="KW-1185">Reference proteome</keyword>
<organism evidence="2 3">
    <name type="scientific">Shewanella corallii</name>
    <dbReference type="NCBI Taxonomy" id="560080"/>
    <lineage>
        <taxon>Bacteria</taxon>
        <taxon>Pseudomonadati</taxon>
        <taxon>Pseudomonadota</taxon>
        <taxon>Gammaproteobacteria</taxon>
        <taxon>Alteromonadales</taxon>
        <taxon>Shewanellaceae</taxon>
        <taxon>Shewanella</taxon>
    </lineage>
</organism>
<accession>A0ABT0NEG4</accession>
<feature type="transmembrane region" description="Helical" evidence="1">
    <location>
        <begin position="192"/>
        <end position="217"/>
    </location>
</feature>
<dbReference type="RefSeq" id="WP_249250803.1">
    <property type="nucleotide sequence ID" value="NZ_JAKIKT010000012.1"/>
</dbReference>
<sequence length="292" mass="33605">MNGFGHFFLEAYWWLSLLGGIHCLLLSLYIRYIYKESQDNHKLLAGIFSLVSLYFFTGLINYQNSPAPLHMLFVLIIPVYFLLMPMLYLYCKRGLSQEVMDVRYSWHYAPALIMCIVAVTTVLWGWYHASDGWQLAFDSMGRLEHLGVVGTLLPALLSIQACVYFVLLLKLLRRYRGRSHRAHTESLRDIKFRWLLALTTALLGNWVIRMFLLILPFYLGGEISPVEKALPRLLLLLTVYGLAIFGLKQITRAAYLRGTLATKPTVSQRSSSQLLDSEELSFLQKILNEDKD</sequence>
<gene>
    <name evidence="2" type="ORF">L2725_21145</name>
</gene>
<feature type="transmembrane region" description="Helical" evidence="1">
    <location>
        <begin position="43"/>
        <end position="63"/>
    </location>
</feature>
<reference evidence="2 3" key="1">
    <citation type="submission" date="2022-01" db="EMBL/GenBank/DDBJ databases">
        <title>Whole genome-based taxonomy of the Shewanellaceae.</title>
        <authorList>
            <person name="Martin-Rodriguez A.J."/>
        </authorList>
    </citation>
    <scope>NUCLEOTIDE SEQUENCE [LARGE SCALE GENOMIC DNA]</scope>
    <source>
        <strain evidence="2 3">DSM 21332</strain>
    </source>
</reference>